<dbReference type="AlphaFoldDB" id="A0A377EAR5"/>
<evidence type="ECO:0000313" key="2">
    <source>
        <dbReference type="EMBL" id="STM96156.1"/>
    </source>
</evidence>
<gene>
    <name evidence="2" type="ORF">NCTC8960_00272</name>
</gene>
<feature type="region of interest" description="Disordered" evidence="1">
    <location>
        <begin position="1"/>
        <end position="22"/>
    </location>
</feature>
<proteinExistence type="predicted"/>
<reference evidence="2 3" key="1">
    <citation type="submission" date="2018-06" db="EMBL/GenBank/DDBJ databases">
        <authorList>
            <consortium name="Pathogen Informatics"/>
            <person name="Doyle S."/>
        </authorList>
    </citation>
    <scope>NUCLEOTIDE SEQUENCE [LARGE SCALE GENOMIC DNA]</scope>
    <source>
        <strain evidence="2 3">NCTC8960</strain>
    </source>
</reference>
<evidence type="ECO:0000256" key="1">
    <source>
        <dbReference type="SAM" id="MobiDB-lite"/>
    </source>
</evidence>
<accession>A0A377EAR5</accession>
<protein>
    <submittedName>
        <fullName evidence="2">Uncharacterized protein</fullName>
    </submittedName>
</protein>
<dbReference type="Proteomes" id="UP000255057">
    <property type="component" value="Unassembled WGS sequence"/>
</dbReference>
<sequence length="57" mass="6021">MLGGADNPNGELPSYITGADSADRSDFYTGSRPFLYGSSPGMNNTTACTQSVWSRTP</sequence>
<evidence type="ECO:0000313" key="3">
    <source>
        <dbReference type="Proteomes" id="UP000255057"/>
    </source>
</evidence>
<name>A0A377EAR5_ECOLX</name>
<organism evidence="2 3">
    <name type="scientific">Escherichia coli</name>
    <dbReference type="NCBI Taxonomy" id="562"/>
    <lineage>
        <taxon>Bacteria</taxon>
        <taxon>Pseudomonadati</taxon>
        <taxon>Pseudomonadota</taxon>
        <taxon>Gammaproteobacteria</taxon>
        <taxon>Enterobacterales</taxon>
        <taxon>Enterobacteriaceae</taxon>
        <taxon>Escherichia</taxon>
    </lineage>
</organism>
<dbReference type="EMBL" id="UGFO01000004">
    <property type="protein sequence ID" value="STM96156.1"/>
    <property type="molecule type" value="Genomic_DNA"/>
</dbReference>